<sequence length="207" mass="21938">MTTPVTPGSVSQLGDYNQIFAATPSGLQTAGGLYVAPAGTPLPEDVDEPLNAAFKSLGYVSSDGVTIAIDGSTDPIEVWSGERIGALRSAFSIEYSMSLYQVLSPHVNAMIFGDGSVSTSAATAEHGNRMKVAIGSRMPKVASLILDAFFEDKMIRQVAELVQMSDIDDITLVHNEPMAFAPTFSVYRGSNGDHVVQYSDDGQRIAA</sequence>
<keyword evidence="2" id="KW-1185">Reference proteome</keyword>
<organism evidence="1 2">
    <name type="scientific">Mycobacterium phage MOOREtheMARYer</name>
    <dbReference type="NCBI Taxonomy" id="1647309"/>
    <lineage>
        <taxon>Viruses</taxon>
        <taxon>Duplodnaviria</taxon>
        <taxon>Heunggongvirae</taxon>
        <taxon>Uroviricota</taxon>
        <taxon>Caudoviricetes</taxon>
        <taxon>Gclasvirinae</taxon>
        <taxon>Pinnievirus</taxon>
        <taxon>Pinnievirus moorethemaryer</taxon>
    </lineage>
</organism>
<protein>
    <submittedName>
        <fullName evidence="1">Major tail subunit</fullName>
    </submittedName>
</protein>
<proteinExistence type="predicted"/>
<evidence type="ECO:0000313" key="1">
    <source>
        <dbReference type="EMBL" id="AKF14874.1"/>
    </source>
</evidence>
<dbReference type="InterPro" id="IPR058154">
    <property type="entry name" value="Bxb1_TTP-like"/>
</dbReference>
<reference evidence="1 2" key="1">
    <citation type="journal article" date="2015" name="Genome Announc.">
        <title>Genome Sequences of Cluster G Mycobacteriophages Cambiare, FlagStaff, and MOOREtheMARYer.</title>
        <authorList>
            <person name="Pope W.H."/>
            <person name="Augustine D.A."/>
            <person name="Carroll D.C."/>
            <person name="Duncan J.C."/>
            <person name="Harwi K.M."/>
            <person name="Howry R."/>
            <person name="Jagessar B."/>
            <person name="Lum B.A."/>
            <person name="Meinert J.W."/>
            <person name="Migliozzi J.S."/>
            <person name="Milliken K.A."/>
            <person name="Mitchell C.J."/>
            <person name="Nalatwad A.S."/>
            <person name="Orlandini K.C."/>
            <person name="Rhein M.J."/>
            <person name="Saravanan V."/>
            <person name="Seese B.A."/>
            <person name="Schiebel J.G."/>
            <person name="Thomas K.B."/>
            <person name="Adkins N.L."/>
            <person name="Cohen K.L."/>
            <person name="Iyengar V.B."/>
            <person name="Kim H."/>
            <person name="Kramer Z.J."/>
            <person name="Montgomery M.T."/>
            <person name="Schafer C.E."/>
            <person name="Wilkes K.E."/>
            <person name="Grubb S.R."/>
            <person name="Warner M.H."/>
            <person name="Bowman C.A."/>
            <person name="Russell D.A."/>
            <person name="Hatfull G.F."/>
        </authorList>
    </citation>
    <scope>NUCLEOTIDE SEQUENCE [LARGE SCALE GENOMIC DNA]</scope>
</reference>
<dbReference type="EMBL" id="KR080202">
    <property type="protein sequence ID" value="AKF14874.1"/>
    <property type="molecule type" value="Genomic_DNA"/>
</dbReference>
<name>A0A0F6YQM0_9CAUD</name>
<dbReference type="Pfam" id="PF25681">
    <property type="entry name" value="Phage_TTP_17"/>
    <property type="match status" value="1"/>
</dbReference>
<accession>A0A0F6YQM0</accession>
<dbReference type="Proteomes" id="UP000202037">
    <property type="component" value="Segment"/>
</dbReference>
<dbReference type="KEGG" id="vg:26625186"/>
<gene>
    <name evidence="1" type="primary">13</name>
    <name evidence="1" type="ORF">SEA_MOORETHEMARYER_13</name>
</gene>
<evidence type="ECO:0000313" key="2">
    <source>
        <dbReference type="Proteomes" id="UP000202037"/>
    </source>
</evidence>
<dbReference type="GeneID" id="26625186"/>
<dbReference type="RefSeq" id="YP_009198050.1">
    <property type="nucleotide sequence ID" value="NC_028791.1"/>
</dbReference>
<dbReference type="OrthoDB" id="8749at10239"/>